<feature type="compositionally biased region" description="Low complexity" evidence="1">
    <location>
        <begin position="430"/>
        <end position="444"/>
    </location>
</feature>
<evidence type="ECO:0000256" key="1">
    <source>
        <dbReference type="SAM" id="MobiDB-lite"/>
    </source>
</evidence>
<protein>
    <submittedName>
        <fullName evidence="2">Capsid protein</fullName>
    </submittedName>
</protein>
<name>A0A7D3UD73_9VIRU</name>
<reference evidence="2" key="1">
    <citation type="submission" date="2020-01" db="EMBL/GenBank/DDBJ databases">
        <title>Viral genomes from wild and zoo birds in China.</title>
        <authorList>
            <person name="Dai Z."/>
            <person name="Shan L.T."/>
            <person name="Yang X.S."/>
        </authorList>
    </citation>
    <scope>NUCLEOTIDE SEQUENCE</scope>
    <source>
        <strain evidence="2">Wftcra79par2</strain>
    </source>
</reference>
<feature type="region of interest" description="Disordered" evidence="1">
    <location>
        <begin position="498"/>
        <end position="521"/>
    </location>
</feature>
<feature type="region of interest" description="Disordered" evidence="1">
    <location>
        <begin position="426"/>
        <end position="464"/>
    </location>
</feature>
<organism evidence="2">
    <name type="scientific">Parvoviridae sp</name>
    <dbReference type="NCBI Taxonomy" id="1940570"/>
    <lineage>
        <taxon>Viruses</taxon>
        <taxon>Monodnaviria</taxon>
        <taxon>Shotokuvirae</taxon>
        <taxon>Cossaviricota</taxon>
        <taxon>Quintoviricetes</taxon>
        <taxon>Piccovirales</taxon>
        <taxon>Parvoviridae</taxon>
    </lineage>
</organism>
<sequence>MIGKCTFLTYRTNMADSITFENCYITYIQNQPHQYPNQTTVNYTPGTEFNSGWHVIPNMLWRHVCNPRQWHTLVSNYEAYHVEGVDCTIFNMVPLTDQIAIQQTSTFTAFNNCVYGWCYTDDLYETDWHNWWAHDTYSNEWLNLAYKEGLQRIGPSSNKRNMLPIYAYKAPQFRQATDETWANSNISGSGVGVYNQNATPSGVFWDPLNRPSQISELRPGKNAVHYTWQCHPCDENKWYNIDMLANWFPYTTTGPYNVHKPRPGQFSLSQQLDPDVLTTRNEQGQDEDRGVINDYTMPNLYNCPIVPMAWWWQEMQKSIIPHSSHTFTETFLLKADLRFAGTEYEQYKYGPTQWFTKITPIFKEDGTNISCFAQISLLTKLHIKVKKRRSAYYAPTDGPYNWKQVYSLRPVDQCYTGSWIRSRTGGARRTWQNQHAQNATNTNTPPDNRSHDREDPYLTTTNAAGLGQDGTFTYVDTQPDTRCKNLIVTFNKESERVVMTPQPQGTKRTISKWPPPPDMEH</sequence>
<accession>A0A7D3UD73</accession>
<evidence type="ECO:0000313" key="2">
    <source>
        <dbReference type="EMBL" id="QKE54980.1"/>
    </source>
</evidence>
<proteinExistence type="predicted"/>
<dbReference type="EMBL" id="MT138320">
    <property type="protein sequence ID" value="QKE54980.1"/>
    <property type="molecule type" value="Genomic_DNA"/>
</dbReference>